<dbReference type="OrthoDB" id="1160166at2"/>
<feature type="transmembrane region" description="Helical" evidence="1">
    <location>
        <begin position="155"/>
        <end position="177"/>
    </location>
</feature>
<feature type="transmembrane region" description="Helical" evidence="1">
    <location>
        <begin position="183"/>
        <end position="203"/>
    </location>
</feature>
<gene>
    <name evidence="2" type="ORF">SAMN04487910_0606</name>
</gene>
<evidence type="ECO:0000256" key="1">
    <source>
        <dbReference type="SAM" id="Phobius"/>
    </source>
</evidence>
<evidence type="ECO:0000313" key="2">
    <source>
        <dbReference type="EMBL" id="SEK47293.1"/>
    </source>
</evidence>
<accession>A0A1H7HA17</accession>
<keyword evidence="1" id="KW-0812">Transmembrane</keyword>
<keyword evidence="1" id="KW-0472">Membrane</keyword>
<feature type="transmembrane region" description="Helical" evidence="1">
    <location>
        <begin position="123"/>
        <end position="143"/>
    </location>
</feature>
<name>A0A1H7HA17_AQUAM</name>
<sequence length="214" mass="24461">MKRIVLTIRVLYPFWMIIGMFALIYIPSVFLVDENPLETAKNIRADELLFRFGILANIITQLLVVIIPILLYRLFKPVDASLAMFMLVFNLVAAPIALFGEVHSLLALSILDNPLTMMEHLDIKWYSLTIATIFWGLWLFPLGRLVIKSKYLPVWIGYCLYIGGIGYIITALVKIVFPELDLVFDIAEILTIGEVIFIIWFVIKGPKLSNENIL</sequence>
<feature type="transmembrane region" description="Helical" evidence="1">
    <location>
        <begin position="87"/>
        <end position="111"/>
    </location>
</feature>
<evidence type="ECO:0008006" key="4">
    <source>
        <dbReference type="Google" id="ProtNLM"/>
    </source>
</evidence>
<feature type="transmembrane region" description="Helical" evidence="1">
    <location>
        <begin position="52"/>
        <end position="75"/>
    </location>
</feature>
<dbReference type="InterPro" id="IPR025495">
    <property type="entry name" value="DUF4386"/>
</dbReference>
<organism evidence="2 3">
    <name type="scientific">Aquimarina amphilecti</name>
    <dbReference type="NCBI Taxonomy" id="1038014"/>
    <lineage>
        <taxon>Bacteria</taxon>
        <taxon>Pseudomonadati</taxon>
        <taxon>Bacteroidota</taxon>
        <taxon>Flavobacteriia</taxon>
        <taxon>Flavobacteriales</taxon>
        <taxon>Flavobacteriaceae</taxon>
        <taxon>Aquimarina</taxon>
    </lineage>
</organism>
<keyword evidence="3" id="KW-1185">Reference proteome</keyword>
<dbReference type="Proteomes" id="UP000198521">
    <property type="component" value="Unassembled WGS sequence"/>
</dbReference>
<proteinExistence type="predicted"/>
<dbReference type="STRING" id="1038014.SAMN04487910_0606"/>
<keyword evidence="1" id="KW-1133">Transmembrane helix</keyword>
<feature type="transmembrane region" description="Helical" evidence="1">
    <location>
        <begin position="12"/>
        <end position="32"/>
    </location>
</feature>
<protein>
    <recommendedName>
        <fullName evidence="4">DUF4386 domain-containing protein</fullName>
    </recommendedName>
</protein>
<reference evidence="2 3" key="1">
    <citation type="submission" date="2016-10" db="EMBL/GenBank/DDBJ databases">
        <authorList>
            <person name="de Groot N.N."/>
        </authorList>
    </citation>
    <scope>NUCLEOTIDE SEQUENCE [LARGE SCALE GENOMIC DNA]</scope>
    <source>
        <strain evidence="2 3">DSM 25232</strain>
    </source>
</reference>
<dbReference type="Pfam" id="PF14329">
    <property type="entry name" value="DUF4386"/>
    <property type="match status" value="1"/>
</dbReference>
<dbReference type="RefSeq" id="WP_091405367.1">
    <property type="nucleotide sequence ID" value="NZ_FOAB01000001.1"/>
</dbReference>
<dbReference type="EMBL" id="FOAB01000001">
    <property type="protein sequence ID" value="SEK47293.1"/>
    <property type="molecule type" value="Genomic_DNA"/>
</dbReference>
<dbReference type="AlphaFoldDB" id="A0A1H7HA17"/>
<evidence type="ECO:0000313" key="3">
    <source>
        <dbReference type="Proteomes" id="UP000198521"/>
    </source>
</evidence>